<reference evidence="3 4" key="1">
    <citation type="submission" date="2023-06" db="EMBL/GenBank/DDBJ databases">
        <title>Paenibacillus polygonum sp. nov., an endophytic bacterium, isolated from Polygonum lapathifolium L. in Nanji Wetland National Nature Reserve, South of Poyang Lake, Jiangxi Province, China.</title>
        <authorList>
            <person name="Yu Z."/>
        </authorList>
    </citation>
    <scope>NUCLEOTIDE SEQUENCE [LARGE SCALE GENOMIC DNA]</scope>
    <source>
        <strain evidence="3 4">C31</strain>
    </source>
</reference>
<evidence type="ECO:0000313" key="4">
    <source>
        <dbReference type="Proteomes" id="UP001236415"/>
    </source>
</evidence>
<feature type="domain" description="PepSY" evidence="2">
    <location>
        <begin position="180"/>
        <end position="237"/>
    </location>
</feature>
<keyword evidence="4" id="KW-1185">Reference proteome</keyword>
<dbReference type="Pfam" id="PF03413">
    <property type="entry name" value="PepSY"/>
    <property type="match status" value="3"/>
</dbReference>
<dbReference type="InterPro" id="IPR025711">
    <property type="entry name" value="PepSY"/>
</dbReference>
<evidence type="ECO:0000313" key="3">
    <source>
        <dbReference type="EMBL" id="WIV19100.1"/>
    </source>
</evidence>
<accession>A0ABY8X126</accession>
<sequence length="241" mass="27015">MYIKEKLGYAGAGAAVLIGLVLLFVQPWNHADSVLSAEAVEETVISQYPGTVEKSTLENGEYHLRISTDTGTYEFIVDSSDGSIISIQQISKSGVKEHAILSRDTVKEKLLSETGGKLLFLELITKDDQDIYKAKVKTDTERTLFEIDPYTGEVLSRQTITTDEEDDEEDEEEENQKFLAEEEVEKIAMAEVEGEVEDTELRGEDTNHPYYLVEIETDDDKEAVIQIHAITGQVQSVTWDD</sequence>
<keyword evidence="1" id="KW-0812">Transmembrane</keyword>
<organism evidence="3 4">
    <name type="scientific">Paenibacillus polygoni</name>
    <dbReference type="NCBI Taxonomy" id="3050112"/>
    <lineage>
        <taxon>Bacteria</taxon>
        <taxon>Bacillati</taxon>
        <taxon>Bacillota</taxon>
        <taxon>Bacilli</taxon>
        <taxon>Bacillales</taxon>
        <taxon>Paenibacillaceae</taxon>
        <taxon>Paenibacillus</taxon>
    </lineage>
</organism>
<name>A0ABY8X126_9BACL</name>
<feature type="domain" description="PepSY" evidence="2">
    <location>
        <begin position="101"/>
        <end position="156"/>
    </location>
</feature>
<protein>
    <submittedName>
        <fullName evidence="3">PepSY domain-containing protein</fullName>
    </submittedName>
</protein>
<dbReference type="EMBL" id="CP127162">
    <property type="protein sequence ID" value="WIV19100.1"/>
    <property type="molecule type" value="Genomic_DNA"/>
</dbReference>
<dbReference type="RefSeq" id="WP_285744977.1">
    <property type="nucleotide sequence ID" value="NZ_CP127162.1"/>
</dbReference>
<evidence type="ECO:0000259" key="2">
    <source>
        <dbReference type="Pfam" id="PF03413"/>
    </source>
</evidence>
<proteinExistence type="predicted"/>
<feature type="domain" description="PepSY" evidence="2">
    <location>
        <begin position="35"/>
        <end position="87"/>
    </location>
</feature>
<dbReference type="Proteomes" id="UP001236415">
    <property type="component" value="Chromosome"/>
</dbReference>
<gene>
    <name evidence="3" type="ORF">QPK24_22755</name>
</gene>
<keyword evidence="1" id="KW-0472">Membrane</keyword>
<evidence type="ECO:0000256" key="1">
    <source>
        <dbReference type="SAM" id="Phobius"/>
    </source>
</evidence>
<keyword evidence="1" id="KW-1133">Transmembrane helix</keyword>
<dbReference type="Gene3D" id="3.10.450.40">
    <property type="match status" value="2"/>
</dbReference>
<feature type="transmembrane region" description="Helical" evidence="1">
    <location>
        <begin position="7"/>
        <end position="28"/>
    </location>
</feature>